<feature type="transmembrane region" description="Helical" evidence="1">
    <location>
        <begin position="262"/>
        <end position="282"/>
    </location>
</feature>
<keyword evidence="1" id="KW-0472">Membrane</keyword>
<dbReference type="GO" id="GO:0080120">
    <property type="term" value="P:CAAX-box protein maturation"/>
    <property type="evidence" value="ECO:0007669"/>
    <property type="project" value="UniProtKB-ARBA"/>
</dbReference>
<keyword evidence="1" id="KW-0812">Transmembrane</keyword>
<evidence type="ECO:0000256" key="1">
    <source>
        <dbReference type="SAM" id="Phobius"/>
    </source>
</evidence>
<keyword evidence="4" id="KW-1185">Reference proteome</keyword>
<evidence type="ECO:0000313" key="3">
    <source>
        <dbReference type="EMBL" id="SCM58919.1"/>
    </source>
</evidence>
<dbReference type="KEGG" id="pmuc:ING2E5A_2105"/>
<evidence type="ECO:0000313" key="4">
    <source>
        <dbReference type="Proteomes" id="UP000178485"/>
    </source>
</evidence>
<evidence type="ECO:0000259" key="2">
    <source>
        <dbReference type="Pfam" id="PF02517"/>
    </source>
</evidence>
<feature type="transmembrane region" description="Helical" evidence="1">
    <location>
        <begin position="91"/>
        <end position="113"/>
    </location>
</feature>
<organism evidence="3 4">
    <name type="scientific">Petrimonas mucosa</name>
    <dbReference type="NCBI Taxonomy" id="1642646"/>
    <lineage>
        <taxon>Bacteria</taxon>
        <taxon>Pseudomonadati</taxon>
        <taxon>Bacteroidota</taxon>
        <taxon>Bacteroidia</taxon>
        <taxon>Bacteroidales</taxon>
        <taxon>Dysgonomonadaceae</taxon>
        <taxon>Petrimonas</taxon>
    </lineage>
</organism>
<dbReference type="PANTHER" id="PTHR43592:SF15">
    <property type="entry name" value="CAAX AMINO TERMINAL PROTEASE FAMILY PROTEIN"/>
    <property type="match status" value="1"/>
</dbReference>
<feature type="domain" description="CAAX prenyl protease 2/Lysostaphin resistance protein A-like" evidence="2">
    <location>
        <begin position="153"/>
        <end position="240"/>
    </location>
</feature>
<dbReference type="GO" id="GO:0004175">
    <property type="term" value="F:endopeptidase activity"/>
    <property type="evidence" value="ECO:0007669"/>
    <property type="project" value="UniProtKB-ARBA"/>
</dbReference>
<protein>
    <submittedName>
        <fullName evidence="3">Putative membrane protein</fullName>
    </submittedName>
</protein>
<feature type="transmembrane region" description="Helical" evidence="1">
    <location>
        <begin position="150"/>
        <end position="168"/>
    </location>
</feature>
<dbReference type="EMBL" id="LT608328">
    <property type="protein sequence ID" value="SCM58919.1"/>
    <property type="molecule type" value="Genomic_DNA"/>
</dbReference>
<dbReference type="Pfam" id="PF02517">
    <property type="entry name" value="Rce1-like"/>
    <property type="match status" value="1"/>
</dbReference>
<accession>A0A1G4G8Q8</accession>
<feature type="transmembrane region" description="Helical" evidence="1">
    <location>
        <begin position="48"/>
        <end position="70"/>
    </location>
</feature>
<name>A0A1G4G8Q8_9BACT</name>
<proteinExistence type="predicted"/>
<reference evidence="3 4" key="1">
    <citation type="submission" date="2016-08" db="EMBL/GenBank/DDBJ databases">
        <authorList>
            <person name="Seilhamer J.J."/>
        </authorList>
    </citation>
    <scope>NUCLEOTIDE SEQUENCE [LARGE SCALE GENOMIC DNA]</scope>
    <source>
        <strain evidence="3">ING2-E5A</strain>
    </source>
</reference>
<feature type="transmembrane region" description="Helical" evidence="1">
    <location>
        <begin position="189"/>
        <end position="209"/>
    </location>
</feature>
<dbReference type="Proteomes" id="UP000178485">
    <property type="component" value="Chromosome i"/>
</dbReference>
<dbReference type="PANTHER" id="PTHR43592">
    <property type="entry name" value="CAAX AMINO TERMINAL PROTEASE"/>
    <property type="match status" value="1"/>
</dbReference>
<feature type="transmembrane region" description="Helical" evidence="1">
    <location>
        <begin position="229"/>
        <end position="250"/>
    </location>
</feature>
<dbReference type="STRING" id="1642646.ING2E5A_2105"/>
<gene>
    <name evidence="3" type="ORF">ING2E5A_2105</name>
</gene>
<keyword evidence="1" id="KW-1133">Transmembrane helix</keyword>
<dbReference type="AlphaFoldDB" id="A0A1G4G8Q8"/>
<dbReference type="InterPro" id="IPR003675">
    <property type="entry name" value="Rce1/LyrA-like_dom"/>
</dbReference>
<dbReference type="RefSeq" id="WP_083373292.1">
    <property type="nucleotide sequence ID" value="NZ_JAQVII010000012.1"/>
</dbReference>
<sequence length="297" mass="34172">MMSKMLEHSAQRTKVAYLLLFSLMGSFLAGALLHMIGMSYPAFTGTIWYYRLTILLQDLLVMFLPAYTLYRWIGGTPMKRMGLKRTGKLPLALLVTLLVFAVSYPGIAVVARWNEQMVLPDALRGVENWMRQMEDALRQLTDLFLSGESWIDLLMNLFLVAATAAFVEEIFFRGALQQLLERWFRKGHLAVWVTAFIFSAIHLQFFGFFPRLLMGAVLGYLFLYSGNLWLPMLYHFVNNASVVVITFFCGENNFLEQLEKKPLTWGAIPVMIASGVLTYFIFLRFKRLIDDQKHDSD</sequence>
<feature type="transmembrane region" description="Helical" evidence="1">
    <location>
        <begin position="15"/>
        <end position="36"/>
    </location>
</feature>